<dbReference type="Proteomes" id="UP001315278">
    <property type="component" value="Unassembled WGS sequence"/>
</dbReference>
<comment type="caution">
    <text evidence="1">The sequence shown here is derived from an EMBL/GenBank/DDBJ whole genome shotgun (WGS) entry which is preliminary data.</text>
</comment>
<gene>
    <name evidence="1" type="ORF">JQ615_36365</name>
</gene>
<protein>
    <submittedName>
        <fullName evidence="1">Uncharacterized protein</fullName>
    </submittedName>
</protein>
<accession>A0ABS5FX75</accession>
<evidence type="ECO:0000313" key="2">
    <source>
        <dbReference type="Proteomes" id="UP001315278"/>
    </source>
</evidence>
<keyword evidence="2" id="KW-1185">Reference proteome</keyword>
<sequence>MPQQFYDARVDGGHEIGISNNPMPAPTVRIETPQAFKFAQIQFEQNASEFPETRQSTEYALAFWRHHYKFSGVARAQAQFALNMLSLQNQLTETSQALARNEVGDPLSVDIKEATGGAMFATEVAANELLHVAPTRMAGVLALLKHATEFDTDGMAFPDALYDEERDISRRWQFFLIEHVAGALAEIQAKLV</sequence>
<evidence type="ECO:0000313" key="1">
    <source>
        <dbReference type="EMBL" id="MBR0800851.1"/>
    </source>
</evidence>
<dbReference type="EMBL" id="JAFCJH010000064">
    <property type="protein sequence ID" value="MBR0800851.1"/>
    <property type="molecule type" value="Genomic_DNA"/>
</dbReference>
<organism evidence="1 2">
    <name type="scientific">Bradyrhizobium jicamae</name>
    <dbReference type="NCBI Taxonomy" id="280332"/>
    <lineage>
        <taxon>Bacteria</taxon>
        <taxon>Pseudomonadati</taxon>
        <taxon>Pseudomonadota</taxon>
        <taxon>Alphaproteobacteria</taxon>
        <taxon>Hyphomicrobiales</taxon>
        <taxon>Nitrobacteraceae</taxon>
        <taxon>Bradyrhizobium</taxon>
    </lineage>
</organism>
<reference evidence="2" key="1">
    <citation type="journal article" date="2021" name="ISME J.">
        <title>Evolutionary origin and ecological implication of a unique nif island in free-living Bradyrhizobium lineages.</title>
        <authorList>
            <person name="Tao J."/>
        </authorList>
    </citation>
    <scope>NUCLEOTIDE SEQUENCE [LARGE SCALE GENOMIC DNA]</scope>
    <source>
        <strain evidence="2">SZCCT0434</strain>
    </source>
</reference>
<dbReference type="RefSeq" id="WP_212495093.1">
    <property type="nucleotide sequence ID" value="NZ_JAFCJH010000064.1"/>
</dbReference>
<proteinExistence type="predicted"/>
<name>A0ABS5FX75_9BRAD</name>